<evidence type="ECO:0000313" key="2">
    <source>
        <dbReference type="Proteomes" id="UP000807159"/>
    </source>
</evidence>
<proteinExistence type="predicted"/>
<dbReference type="Proteomes" id="UP000807159">
    <property type="component" value="Chromosome 5"/>
</dbReference>
<comment type="caution">
    <text evidence="1">The sequence shown here is derived from an EMBL/GenBank/DDBJ whole genome shotgun (WGS) entry which is preliminary data.</text>
</comment>
<accession>A0A8T2YQ54</accession>
<keyword evidence="2" id="KW-1185">Reference proteome</keyword>
<dbReference type="PANTHER" id="PTHR40891:SF1">
    <property type="entry name" value="DUF295 DOMAIN-CONTAINING PROTEIN"/>
    <property type="match status" value="1"/>
</dbReference>
<reference evidence="1" key="1">
    <citation type="journal article" date="2021" name="J. Hered.">
        <title>Genome Assembly of Salicaceae Populus deltoides (Eastern Cottonwood) I-69 Based on Nanopore Sequencing and Hi-C Technologies.</title>
        <authorList>
            <person name="Bai S."/>
            <person name="Wu H."/>
            <person name="Zhang J."/>
            <person name="Pan Z."/>
            <person name="Zhao W."/>
            <person name="Li Z."/>
            <person name="Tong C."/>
        </authorList>
    </citation>
    <scope>NUCLEOTIDE SEQUENCE</scope>
    <source>
        <tissue evidence="1">Leaf</tissue>
    </source>
</reference>
<name>A0A8T2YQ54_POPDE</name>
<evidence type="ECO:0000313" key="1">
    <source>
        <dbReference type="EMBL" id="KAH8507344.1"/>
    </source>
</evidence>
<gene>
    <name evidence="1" type="ORF">H0E87_009754</name>
</gene>
<organism evidence="1 2">
    <name type="scientific">Populus deltoides</name>
    <name type="common">Eastern poplar</name>
    <name type="synonym">Eastern cottonwood</name>
    <dbReference type="NCBI Taxonomy" id="3696"/>
    <lineage>
        <taxon>Eukaryota</taxon>
        <taxon>Viridiplantae</taxon>
        <taxon>Streptophyta</taxon>
        <taxon>Embryophyta</taxon>
        <taxon>Tracheophyta</taxon>
        <taxon>Spermatophyta</taxon>
        <taxon>Magnoliopsida</taxon>
        <taxon>eudicotyledons</taxon>
        <taxon>Gunneridae</taxon>
        <taxon>Pentapetalae</taxon>
        <taxon>rosids</taxon>
        <taxon>fabids</taxon>
        <taxon>Malpighiales</taxon>
        <taxon>Salicaceae</taxon>
        <taxon>Saliceae</taxon>
        <taxon>Populus</taxon>
    </lineage>
</organism>
<dbReference type="AlphaFoldDB" id="A0A8T2YQ54"/>
<protein>
    <recommendedName>
        <fullName evidence="3">DUF295 domain-containing protein</fullName>
    </recommendedName>
</protein>
<dbReference type="PANTHER" id="PTHR40891">
    <property type="entry name" value="DUF295 DOMAIN-CONTAINING PROTEIN"/>
    <property type="match status" value="1"/>
</dbReference>
<evidence type="ECO:0008006" key="3">
    <source>
        <dbReference type="Google" id="ProtNLM"/>
    </source>
</evidence>
<dbReference type="EMBL" id="JACEGQ020000005">
    <property type="protein sequence ID" value="KAH8507344.1"/>
    <property type="molecule type" value="Genomic_DNA"/>
</dbReference>
<sequence>MPPDDPNCIIVFFGIIRNHILYFMFFTPGDIEWTKHDLLLPIAEDVGVADTLECVGAYDGECSQVGFGEENMDQVNRMKNHAFFIGPFGQIVSHLVKDSGIQGNKIYFTLPKDRVLYEYDISMGSVGASLHVEVDCRPQWILPLVKDK</sequence>